<organism evidence="4 5">
    <name type="scientific">Streptomyces flavofungini</name>
    <dbReference type="NCBI Taxonomy" id="68200"/>
    <lineage>
        <taxon>Bacteria</taxon>
        <taxon>Bacillati</taxon>
        <taxon>Actinomycetota</taxon>
        <taxon>Actinomycetes</taxon>
        <taxon>Kitasatosporales</taxon>
        <taxon>Streptomycetaceae</taxon>
        <taxon>Streptomyces</taxon>
    </lineage>
</organism>
<dbReference type="SUPFAM" id="SSF46894">
    <property type="entry name" value="C-terminal effector domain of the bipartite response regulators"/>
    <property type="match status" value="1"/>
</dbReference>
<dbReference type="SUPFAM" id="SSF52540">
    <property type="entry name" value="P-loop containing nucleoside triphosphate hydrolases"/>
    <property type="match status" value="1"/>
</dbReference>
<protein>
    <submittedName>
        <fullName evidence="4">AAA family ATPase</fullName>
    </submittedName>
</protein>
<keyword evidence="1" id="KW-0547">Nucleotide-binding</keyword>
<evidence type="ECO:0000256" key="1">
    <source>
        <dbReference type="ARBA" id="ARBA00022741"/>
    </source>
</evidence>
<keyword evidence="5" id="KW-1185">Reference proteome</keyword>
<accession>A0ABS0XEW0</accession>
<dbReference type="Gene3D" id="1.10.10.10">
    <property type="entry name" value="Winged helix-like DNA-binding domain superfamily/Winged helix DNA-binding domain"/>
    <property type="match status" value="1"/>
</dbReference>
<evidence type="ECO:0000313" key="5">
    <source>
        <dbReference type="Proteomes" id="UP000634780"/>
    </source>
</evidence>
<dbReference type="PANTHER" id="PTHR16305">
    <property type="entry name" value="TESTICULAR SOLUBLE ADENYLYL CYCLASE"/>
    <property type="match status" value="1"/>
</dbReference>
<dbReference type="InterPro" id="IPR016032">
    <property type="entry name" value="Sig_transdc_resp-reg_C-effctor"/>
</dbReference>
<name>A0ABS0XEW0_9ACTN</name>
<dbReference type="Gene3D" id="3.40.50.300">
    <property type="entry name" value="P-loop containing nucleotide triphosphate hydrolases"/>
    <property type="match status" value="1"/>
</dbReference>
<sequence>MFVGREREQHKLGRIAAALNEGSSGSLVVRGVAGIGKSALLQHLRNTLNPEVQVLTAVGVESETELSFAALHQLLLPLLPDADRLPPPQSAALRSAFGLQSAPADRFLVALGALTLLSEASRGNPLLVLIDDAQWLDTPSADALRFVARRLGAEAVGIVFAARDGIRPFAAPGLPELRVGPLDTSAARTLLTHHLPAAAPVTRDRLLREAHGNPLALAELPRALSRPQLDGAAVLPEELPLTERLQRLYRHRVHGLLARPGNALVLAATEGDGDLAVILRAAEDTDRAMDELGAAESAGLLDLDQHRLHFRHPLVRSAFYQGTPLNHRRAAHIALAEALDPGDDRHVWHRAAAAMAPDGQVCHLLADLADRVRDTGGVATATRALRRAADLAPSSRLRAHLLIDAADCAWTAAETTQAHALLTEAEPLADHPTLRARLMRVRGAIAHASSDPARACATLLEGAALVQDTDPHLARESLAMAARAAWVADDPGRLAQIAGVLDDLAAADAAGVDAAGVDGTGVDGTGAGAAGLDGIAPGAARLDGTAPGAAAPGAPAEAALAASAPHDAFVSHLRYLSGLATDSTTELGPASPEGAADVRGARIPETWLDPDDPHPWVWPPTFLPHLLNATLSWRDDLERAVGTLRRHGAVGALPMSLAPLVALQLVTGPWLEATAQGSEALALAQETGQLGAASHLRAMLAWMAAAQGDSARCQILARECLDVAVPRRIASAVTLAHWALGLNGLAERRPGHAAQALGEVCSPGGAAPHFMLRRLVLPDYVEAATRAGQHQRAEEALRRLGGPQAHDGPHLLAARLRCQALLAQGDRAEELFTTALEKADTSPFEAGRTRLLYGERLRRDRRIKLAREQLRLAEIQLHRIGARPWAQLARMELAAAGDRSAQAAAPARTSDHAALTVREQQVVRLAAQGLSNGEIGARLFLSPRTVGYHLYKAFPKLGVTSRSQLLRTTQ</sequence>
<dbReference type="InterPro" id="IPR027417">
    <property type="entry name" value="P-loop_NTPase"/>
</dbReference>
<gene>
    <name evidence="4" type="ORF">JGB26_32540</name>
</gene>
<dbReference type="InterPro" id="IPR000792">
    <property type="entry name" value="Tscrpt_reg_LuxR_C"/>
</dbReference>
<evidence type="ECO:0000313" key="4">
    <source>
        <dbReference type="EMBL" id="MBJ3811765.1"/>
    </source>
</evidence>
<dbReference type="Proteomes" id="UP000634780">
    <property type="component" value="Unassembled WGS sequence"/>
</dbReference>
<dbReference type="Pfam" id="PF13191">
    <property type="entry name" value="AAA_16"/>
    <property type="match status" value="1"/>
</dbReference>
<keyword evidence="2" id="KW-0067">ATP-binding</keyword>
<dbReference type="SMART" id="SM00421">
    <property type="entry name" value="HTH_LUXR"/>
    <property type="match status" value="1"/>
</dbReference>
<dbReference type="EMBL" id="JAEKOZ010000029">
    <property type="protein sequence ID" value="MBJ3811765.1"/>
    <property type="molecule type" value="Genomic_DNA"/>
</dbReference>
<dbReference type="PRINTS" id="PR00038">
    <property type="entry name" value="HTHLUXR"/>
</dbReference>
<reference evidence="4 5" key="1">
    <citation type="submission" date="2020-12" db="EMBL/GenBank/DDBJ databases">
        <title>Streptomyces typhae sp. nov., a novel endophytic actinomycete isolated from the root of cattail pollen (Typha angustifolia L.).</title>
        <authorList>
            <person name="Peng C."/>
            <person name="Liu C."/>
        </authorList>
    </citation>
    <scope>NUCLEOTIDE SEQUENCE [LARGE SCALE GENOMIC DNA]</scope>
    <source>
        <strain evidence="4 5">JCM 4753</strain>
    </source>
</reference>
<proteinExistence type="predicted"/>
<dbReference type="Pfam" id="PF00196">
    <property type="entry name" value="GerE"/>
    <property type="match status" value="1"/>
</dbReference>
<dbReference type="CDD" id="cd06170">
    <property type="entry name" value="LuxR_C_like"/>
    <property type="match status" value="1"/>
</dbReference>
<dbReference type="PROSITE" id="PS50043">
    <property type="entry name" value="HTH_LUXR_2"/>
    <property type="match status" value="1"/>
</dbReference>
<feature type="domain" description="HTH luxR-type" evidence="3">
    <location>
        <begin position="908"/>
        <end position="970"/>
    </location>
</feature>
<comment type="caution">
    <text evidence="4">The sequence shown here is derived from an EMBL/GenBank/DDBJ whole genome shotgun (WGS) entry which is preliminary data.</text>
</comment>
<evidence type="ECO:0000259" key="3">
    <source>
        <dbReference type="PROSITE" id="PS50043"/>
    </source>
</evidence>
<dbReference type="PANTHER" id="PTHR16305:SF35">
    <property type="entry name" value="TRANSCRIPTIONAL ACTIVATOR DOMAIN"/>
    <property type="match status" value="1"/>
</dbReference>
<dbReference type="RefSeq" id="WP_190120189.1">
    <property type="nucleotide sequence ID" value="NZ_BMVR01000021.1"/>
</dbReference>
<dbReference type="InterPro" id="IPR041664">
    <property type="entry name" value="AAA_16"/>
</dbReference>
<dbReference type="InterPro" id="IPR036388">
    <property type="entry name" value="WH-like_DNA-bd_sf"/>
</dbReference>
<evidence type="ECO:0000256" key="2">
    <source>
        <dbReference type="ARBA" id="ARBA00022840"/>
    </source>
</evidence>